<feature type="domain" description="C3H1-type" evidence="7">
    <location>
        <begin position="96"/>
        <end position="122"/>
    </location>
</feature>
<dbReference type="InterPro" id="IPR000571">
    <property type="entry name" value="Znf_CCCH"/>
</dbReference>
<feature type="zinc finger region" description="C3H1-type" evidence="5">
    <location>
        <begin position="43"/>
        <end position="69"/>
    </location>
</feature>
<feature type="zinc finger region" description="C3H1-type" evidence="5">
    <location>
        <begin position="96"/>
        <end position="122"/>
    </location>
</feature>
<sequence>MSDTSEDKNDRQTDKEDKDSICRDFVRGICERKYCKYKHEFEMKQLNFCHDFQNNICPRNNCKFIHCTPEEEIEYKNTGIMSNHILAEATRKNQLPGAQPICNQFRKGLCRRNYCKYRHLTREEEEAEILELIHNNNKKNMICISAPGPLTESQVMNTSSSLHRRGTIGFDEFEECGIQLPKRRFITPPEPEIITNGDLHPVDANRMRPQVFKGYFAGNPPPPILSRADARTLMLEEENTMLHKEIAQLKRQVSDLTATNEFLLDQNANLRVSSKRNEAVTVPAVITTNTNTPQVIRTVTASVATVPVSLATVSTCNPVNVSIAGCPTVSMASPAQILAPSQQILVTTNPPPQVAIANSSQAQLAIAQQSLANNLAQQAQPQLTSQAQQLALATTTQLTLANTPQQQQLTSLANPPPQLTSQAQQIAIANVPQQLIAQPSQQIEIHRNGINTSQAIAMSNTTQPMMSYPIMTQSINHALTH</sequence>
<proteinExistence type="predicted"/>
<keyword evidence="3 5" id="KW-0863">Zinc-finger</keyword>
<dbReference type="PANTHER" id="PTHR12675:SF6">
    <property type="entry name" value="ZINC FINGER CCCH DOMAIN-CONTAINING PROTEIN 10"/>
    <property type="match status" value="1"/>
</dbReference>
<dbReference type="GO" id="GO:0043484">
    <property type="term" value="P:regulation of RNA splicing"/>
    <property type="evidence" value="ECO:0007669"/>
    <property type="project" value="TreeGrafter"/>
</dbReference>
<feature type="zinc finger region" description="C3H1-type" evidence="5">
    <location>
        <begin position="16"/>
        <end position="42"/>
    </location>
</feature>
<comment type="caution">
    <text evidence="8">The sequence shown here is derived from an EMBL/GenBank/DDBJ whole genome shotgun (WGS) entry which is preliminary data.</text>
</comment>
<keyword evidence="1 5" id="KW-0479">Metal-binding</keyword>
<evidence type="ECO:0000256" key="2">
    <source>
        <dbReference type="ARBA" id="ARBA00022737"/>
    </source>
</evidence>
<evidence type="ECO:0000256" key="1">
    <source>
        <dbReference type="ARBA" id="ARBA00022723"/>
    </source>
</evidence>
<dbReference type="GO" id="GO:0008270">
    <property type="term" value="F:zinc ion binding"/>
    <property type="evidence" value="ECO:0007669"/>
    <property type="project" value="UniProtKB-KW"/>
</dbReference>
<evidence type="ECO:0000256" key="6">
    <source>
        <dbReference type="SAM" id="Coils"/>
    </source>
</evidence>
<keyword evidence="4 5" id="KW-0862">Zinc</keyword>
<dbReference type="PROSITE" id="PS50103">
    <property type="entry name" value="ZF_C3H1"/>
    <property type="match status" value="3"/>
</dbReference>
<dbReference type="Gene3D" id="3.30.1370.210">
    <property type="match status" value="1"/>
</dbReference>
<evidence type="ECO:0000256" key="3">
    <source>
        <dbReference type="ARBA" id="ARBA00022771"/>
    </source>
</evidence>
<evidence type="ECO:0000256" key="5">
    <source>
        <dbReference type="PROSITE-ProRule" id="PRU00723"/>
    </source>
</evidence>
<protein>
    <recommendedName>
        <fullName evidence="7">C3H1-type domain-containing protein</fullName>
    </recommendedName>
</protein>
<organism evidence="8 9">
    <name type="scientific">Zophobas morio</name>
    <dbReference type="NCBI Taxonomy" id="2755281"/>
    <lineage>
        <taxon>Eukaryota</taxon>
        <taxon>Metazoa</taxon>
        <taxon>Ecdysozoa</taxon>
        <taxon>Arthropoda</taxon>
        <taxon>Hexapoda</taxon>
        <taxon>Insecta</taxon>
        <taxon>Pterygota</taxon>
        <taxon>Neoptera</taxon>
        <taxon>Endopterygota</taxon>
        <taxon>Coleoptera</taxon>
        <taxon>Polyphaga</taxon>
        <taxon>Cucujiformia</taxon>
        <taxon>Tenebrionidae</taxon>
        <taxon>Zophobas</taxon>
    </lineage>
</organism>
<reference evidence="8" key="1">
    <citation type="journal article" date="2023" name="G3 (Bethesda)">
        <title>Whole genome assemblies of Zophobas morio and Tenebrio molitor.</title>
        <authorList>
            <person name="Kaur S."/>
            <person name="Stinson S.A."/>
            <person name="diCenzo G.C."/>
        </authorList>
    </citation>
    <scope>NUCLEOTIDE SEQUENCE</scope>
    <source>
        <strain evidence="8">QUZm001</strain>
    </source>
</reference>
<dbReference type="EMBL" id="JALNTZ010000004">
    <property type="protein sequence ID" value="KAJ3653454.1"/>
    <property type="molecule type" value="Genomic_DNA"/>
</dbReference>
<keyword evidence="9" id="KW-1185">Reference proteome</keyword>
<accession>A0AA38MEX9</accession>
<dbReference type="GO" id="GO:0003723">
    <property type="term" value="F:RNA binding"/>
    <property type="evidence" value="ECO:0007669"/>
    <property type="project" value="TreeGrafter"/>
</dbReference>
<keyword evidence="2" id="KW-0677">Repeat</keyword>
<feature type="domain" description="C3H1-type" evidence="7">
    <location>
        <begin position="16"/>
        <end position="42"/>
    </location>
</feature>
<evidence type="ECO:0000259" key="7">
    <source>
        <dbReference type="PROSITE" id="PS50103"/>
    </source>
</evidence>
<evidence type="ECO:0000313" key="9">
    <source>
        <dbReference type="Proteomes" id="UP001168821"/>
    </source>
</evidence>
<feature type="domain" description="C3H1-type" evidence="7">
    <location>
        <begin position="43"/>
        <end position="69"/>
    </location>
</feature>
<dbReference type="AlphaFoldDB" id="A0AA38MEX9"/>
<evidence type="ECO:0000313" key="8">
    <source>
        <dbReference type="EMBL" id="KAJ3653454.1"/>
    </source>
</evidence>
<dbReference type="Proteomes" id="UP001168821">
    <property type="component" value="Unassembled WGS sequence"/>
</dbReference>
<keyword evidence="6" id="KW-0175">Coiled coil</keyword>
<evidence type="ECO:0000256" key="4">
    <source>
        <dbReference type="ARBA" id="ARBA00022833"/>
    </source>
</evidence>
<dbReference type="SMART" id="SM00356">
    <property type="entry name" value="ZnF_C3H1"/>
    <property type="match status" value="3"/>
</dbReference>
<name>A0AA38MEX9_9CUCU</name>
<dbReference type="PANTHER" id="PTHR12675">
    <property type="entry name" value="MUSCLEBLIND-LIKE PROTEIN"/>
    <property type="match status" value="1"/>
</dbReference>
<feature type="coiled-coil region" evidence="6">
    <location>
        <begin position="232"/>
        <end position="266"/>
    </location>
</feature>
<gene>
    <name evidence="8" type="ORF">Zmor_012704</name>
</gene>